<feature type="non-terminal residue" evidence="5">
    <location>
        <position position="467"/>
    </location>
</feature>
<gene>
    <name evidence="5" type="ORF">THAPSDRAFT_262283</name>
</gene>
<dbReference type="GeneID" id="7451951"/>
<dbReference type="AlphaFoldDB" id="B8C078"/>
<dbReference type="Proteomes" id="UP000001449">
    <property type="component" value="Chromosome 4"/>
</dbReference>
<evidence type="ECO:0000259" key="3">
    <source>
        <dbReference type="Pfam" id="PF00501"/>
    </source>
</evidence>
<dbReference type="CDD" id="cd05911">
    <property type="entry name" value="Firefly_Luc_like"/>
    <property type="match status" value="1"/>
</dbReference>
<keyword evidence="2 5" id="KW-0436">Ligase</keyword>
<dbReference type="Gene3D" id="2.30.38.10">
    <property type="entry name" value="Luciferase, Domain 3"/>
    <property type="match status" value="1"/>
</dbReference>
<feature type="domain" description="AMP-binding enzyme C-terminal" evidence="4">
    <location>
        <begin position="378"/>
        <end position="457"/>
    </location>
</feature>
<keyword evidence="6" id="KW-1185">Reference proteome</keyword>
<dbReference type="GO" id="GO:0016405">
    <property type="term" value="F:CoA-ligase activity"/>
    <property type="evidence" value="ECO:0000318"/>
    <property type="project" value="GO_Central"/>
</dbReference>
<feature type="domain" description="AMP-dependent synthetase/ligase" evidence="3">
    <location>
        <begin position="1"/>
        <end position="327"/>
    </location>
</feature>
<dbReference type="PANTHER" id="PTHR24096:SF149">
    <property type="entry name" value="AMP-BINDING DOMAIN-CONTAINING PROTEIN-RELATED"/>
    <property type="match status" value="1"/>
</dbReference>
<dbReference type="HOGENOM" id="CLU_000022_59_2_1"/>
<dbReference type="FunFam" id="3.30.300.30:FF:000007">
    <property type="entry name" value="4-coumarate--CoA ligase 2"/>
    <property type="match status" value="1"/>
</dbReference>
<dbReference type="OMA" id="RVAAYKY"/>
<evidence type="ECO:0000313" key="5">
    <source>
        <dbReference type="EMBL" id="EED93473.1"/>
    </source>
</evidence>
<organism evidence="5 6">
    <name type="scientific">Thalassiosira pseudonana</name>
    <name type="common">Marine diatom</name>
    <name type="synonym">Cyclotella nana</name>
    <dbReference type="NCBI Taxonomy" id="35128"/>
    <lineage>
        <taxon>Eukaryota</taxon>
        <taxon>Sar</taxon>
        <taxon>Stramenopiles</taxon>
        <taxon>Ochrophyta</taxon>
        <taxon>Bacillariophyta</taxon>
        <taxon>Coscinodiscophyceae</taxon>
        <taxon>Thalassiosirophycidae</taxon>
        <taxon>Thalassiosirales</taxon>
        <taxon>Thalassiosiraceae</taxon>
        <taxon>Thalassiosira</taxon>
    </lineage>
</organism>
<dbReference type="SUPFAM" id="SSF56801">
    <property type="entry name" value="Acetyl-CoA synthetase-like"/>
    <property type="match status" value="1"/>
</dbReference>
<evidence type="ECO:0000256" key="1">
    <source>
        <dbReference type="ARBA" id="ARBA00006432"/>
    </source>
</evidence>
<dbReference type="PaxDb" id="35128-Thaps262283"/>
<dbReference type="InterPro" id="IPR020845">
    <property type="entry name" value="AMP-binding_CS"/>
</dbReference>
<dbReference type="KEGG" id="tps:THAPSDRAFT_262283"/>
<dbReference type="InParanoid" id="B8C078"/>
<feature type="non-terminal residue" evidence="5">
    <location>
        <position position="1"/>
    </location>
</feature>
<dbReference type="GO" id="GO:0016207">
    <property type="term" value="F:4-coumarate-CoA ligase activity"/>
    <property type="evidence" value="ECO:0007669"/>
    <property type="project" value="UniProtKB-EC"/>
</dbReference>
<reference evidence="5 6" key="1">
    <citation type="journal article" date="2004" name="Science">
        <title>The genome of the diatom Thalassiosira pseudonana: ecology, evolution, and metabolism.</title>
        <authorList>
            <person name="Armbrust E.V."/>
            <person name="Berges J.A."/>
            <person name="Bowler C."/>
            <person name="Green B.R."/>
            <person name="Martinez D."/>
            <person name="Putnam N.H."/>
            <person name="Zhou S."/>
            <person name="Allen A.E."/>
            <person name="Apt K.E."/>
            <person name="Bechner M."/>
            <person name="Brzezinski M.A."/>
            <person name="Chaal B.K."/>
            <person name="Chiovitti A."/>
            <person name="Davis A.K."/>
            <person name="Demarest M.S."/>
            <person name="Detter J.C."/>
            <person name="Glavina T."/>
            <person name="Goodstein D."/>
            <person name="Hadi M.Z."/>
            <person name="Hellsten U."/>
            <person name="Hildebrand M."/>
            <person name="Jenkins B.D."/>
            <person name="Jurka J."/>
            <person name="Kapitonov V.V."/>
            <person name="Kroger N."/>
            <person name="Lau W.W."/>
            <person name="Lane T.W."/>
            <person name="Larimer F.W."/>
            <person name="Lippmeier J.C."/>
            <person name="Lucas S."/>
            <person name="Medina M."/>
            <person name="Montsant A."/>
            <person name="Obornik M."/>
            <person name="Parker M.S."/>
            <person name="Palenik B."/>
            <person name="Pazour G.J."/>
            <person name="Richardson P.M."/>
            <person name="Rynearson T.A."/>
            <person name="Saito M.A."/>
            <person name="Schwartz D.C."/>
            <person name="Thamatrakoln K."/>
            <person name="Valentin K."/>
            <person name="Vardi A."/>
            <person name="Wilkerson F.P."/>
            <person name="Rokhsar D.S."/>
        </authorList>
    </citation>
    <scope>NUCLEOTIDE SEQUENCE [LARGE SCALE GENOMIC DNA]</scope>
    <source>
        <strain evidence="5 6">CCMP1335</strain>
    </source>
</reference>
<accession>B8C078</accession>
<dbReference type="PROSITE" id="PS00455">
    <property type="entry name" value="AMP_BINDING"/>
    <property type="match status" value="1"/>
</dbReference>
<evidence type="ECO:0000313" key="6">
    <source>
        <dbReference type="Proteomes" id="UP000001449"/>
    </source>
</evidence>
<sequence>LKPNETVALFSPNNVDYLPITLAAAMCGAKITPINPLYTVGELSVILERSSSKILVTHANLLPVAMEAASKCKCVEHVVVIPHVESDPNIPSGTVHFERLVDVNEVHKHVNDVDSHPWLLPYSSGTTGLPKGVCLSHGNMIANLLQLDEVDGMAFPFDHKLICPLPFFHIYGILASVLYCGWRGQELITTSDRFDLAKFCELVQTHRPQRSHLVPPILLGLAKHPLVDDYDMSSLKMIVSAAAPLGKETENAVTKRLGIDVKQAWGMSELSPLGTINSDYNAKTGSIGQLVPSTYGKVCDPETGRSLGPNEAGELTIKGPQVMLGYLNDPDKTMECLSDTKWLRTGDVAMYDEDGYFYITDRIKELIKVRGFQVAPAELEELILTNDSVSDVAVIGIPDEESGELPRAYVVLKPSADTNEITEQYMQDWVKERIAPYKRLNGGVRFVDSVPKSASGKILRRLLRDEA</sequence>
<name>B8C078_THAPS</name>
<dbReference type="InterPro" id="IPR045851">
    <property type="entry name" value="AMP-bd_C_sf"/>
</dbReference>
<evidence type="ECO:0000259" key="4">
    <source>
        <dbReference type="Pfam" id="PF13193"/>
    </source>
</evidence>
<dbReference type="RefSeq" id="XP_002289936.1">
    <property type="nucleotide sequence ID" value="XM_002289900.1"/>
</dbReference>
<dbReference type="eggNOG" id="KOG1176">
    <property type="taxonomic scope" value="Eukaryota"/>
</dbReference>
<dbReference type="InterPro" id="IPR025110">
    <property type="entry name" value="AMP-bd_C"/>
</dbReference>
<dbReference type="Gene3D" id="3.30.300.30">
    <property type="match status" value="1"/>
</dbReference>
<reference evidence="5 6" key="2">
    <citation type="journal article" date="2008" name="Nature">
        <title>The Phaeodactylum genome reveals the evolutionary history of diatom genomes.</title>
        <authorList>
            <person name="Bowler C."/>
            <person name="Allen A.E."/>
            <person name="Badger J.H."/>
            <person name="Grimwood J."/>
            <person name="Jabbari K."/>
            <person name="Kuo A."/>
            <person name="Maheswari U."/>
            <person name="Martens C."/>
            <person name="Maumus F."/>
            <person name="Otillar R.P."/>
            <person name="Rayko E."/>
            <person name="Salamov A."/>
            <person name="Vandepoele K."/>
            <person name="Beszteri B."/>
            <person name="Gruber A."/>
            <person name="Heijde M."/>
            <person name="Katinka M."/>
            <person name="Mock T."/>
            <person name="Valentin K."/>
            <person name="Verret F."/>
            <person name="Berges J.A."/>
            <person name="Brownlee C."/>
            <person name="Cadoret J.P."/>
            <person name="Chiovitti A."/>
            <person name="Choi C.J."/>
            <person name="Coesel S."/>
            <person name="De Martino A."/>
            <person name="Detter J.C."/>
            <person name="Durkin C."/>
            <person name="Falciatore A."/>
            <person name="Fournet J."/>
            <person name="Haruta M."/>
            <person name="Huysman M.J."/>
            <person name="Jenkins B.D."/>
            <person name="Jiroutova K."/>
            <person name="Jorgensen R.E."/>
            <person name="Joubert Y."/>
            <person name="Kaplan A."/>
            <person name="Kroger N."/>
            <person name="Kroth P.G."/>
            <person name="La Roche J."/>
            <person name="Lindquist E."/>
            <person name="Lommer M."/>
            <person name="Martin-Jezequel V."/>
            <person name="Lopez P.J."/>
            <person name="Lucas S."/>
            <person name="Mangogna M."/>
            <person name="McGinnis K."/>
            <person name="Medlin L.K."/>
            <person name="Montsant A."/>
            <person name="Oudot-Le Secq M.P."/>
            <person name="Napoli C."/>
            <person name="Obornik M."/>
            <person name="Parker M.S."/>
            <person name="Petit J.L."/>
            <person name="Porcel B.M."/>
            <person name="Poulsen N."/>
            <person name="Robison M."/>
            <person name="Rychlewski L."/>
            <person name="Rynearson T.A."/>
            <person name="Schmutz J."/>
            <person name="Shapiro H."/>
            <person name="Siaut M."/>
            <person name="Stanley M."/>
            <person name="Sussman M.R."/>
            <person name="Taylor A.R."/>
            <person name="Vardi A."/>
            <person name="von Dassow P."/>
            <person name="Vyverman W."/>
            <person name="Willis A."/>
            <person name="Wyrwicz L.S."/>
            <person name="Rokhsar D.S."/>
            <person name="Weissenbach J."/>
            <person name="Armbrust E.V."/>
            <person name="Green B.R."/>
            <person name="Van de Peer Y."/>
            <person name="Grigoriev I.V."/>
        </authorList>
    </citation>
    <scope>NUCLEOTIDE SEQUENCE [LARGE SCALE GENOMIC DNA]</scope>
    <source>
        <strain evidence="5 6">CCMP1335</strain>
    </source>
</reference>
<dbReference type="EMBL" id="CM000641">
    <property type="protein sequence ID" value="EED93473.1"/>
    <property type="molecule type" value="Genomic_DNA"/>
</dbReference>
<comment type="similarity">
    <text evidence="1">Belongs to the ATP-dependent AMP-binding enzyme family.</text>
</comment>
<proteinExistence type="inferred from homology"/>
<evidence type="ECO:0000256" key="2">
    <source>
        <dbReference type="ARBA" id="ARBA00022598"/>
    </source>
</evidence>
<dbReference type="STRING" id="35128.B8C078"/>
<dbReference type="InterPro" id="IPR000873">
    <property type="entry name" value="AMP-dep_synth/lig_dom"/>
</dbReference>
<dbReference type="PANTHER" id="PTHR24096">
    <property type="entry name" value="LONG-CHAIN-FATTY-ACID--COA LIGASE"/>
    <property type="match status" value="1"/>
</dbReference>
<dbReference type="Gene3D" id="3.40.50.980">
    <property type="match status" value="2"/>
</dbReference>
<dbReference type="Pfam" id="PF13193">
    <property type="entry name" value="AMP-binding_C"/>
    <property type="match status" value="1"/>
</dbReference>
<dbReference type="EC" id="6.2.1.12" evidence="5"/>
<protein>
    <submittedName>
        <fullName evidence="5">4-coumarate-coa ligase</fullName>
        <ecNumber evidence="5">6.2.1.12</ecNumber>
    </submittedName>
</protein>
<dbReference type="Pfam" id="PF00501">
    <property type="entry name" value="AMP-binding"/>
    <property type="match status" value="1"/>
</dbReference>